<proteinExistence type="predicted"/>
<dbReference type="HOGENOM" id="CLU_1384056_0_0_1"/>
<evidence type="ECO:0000313" key="1">
    <source>
        <dbReference type="EMBL" id="EQB55325.1"/>
    </source>
</evidence>
<gene>
    <name evidence="1" type="ORF">CGLO_04757</name>
</gene>
<comment type="caution">
    <text evidence="1">The sequence shown here is derived from an EMBL/GenBank/DDBJ whole genome shotgun (WGS) entry which is preliminary data.</text>
</comment>
<organism evidence="1 2">
    <name type="scientific">Colletotrichum gloeosporioides (strain Cg-14)</name>
    <name type="common">Anthracnose fungus</name>
    <name type="synonym">Glomerella cingulata</name>
    <dbReference type="NCBI Taxonomy" id="1237896"/>
    <lineage>
        <taxon>Eukaryota</taxon>
        <taxon>Fungi</taxon>
        <taxon>Dikarya</taxon>
        <taxon>Ascomycota</taxon>
        <taxon>Pezizomycotina</taxon>
        <taxon>Sordariomycetes</taxon>
        <taxon>Hypocreomycetidae</taxon>
        <taxon>Glomerellales</taxon>
        <taxon>Glomerellaceae</taxon>
        <taxon>Colletotrichum</taxon>
        <taxon>Colletotrichum gloeosporioides species complex</taxon>
    </lineage>
</organism>
<protein>
    <submittedName>
        <fullName evidence="1">Uncharacterized protein</fullName>
    </submittedName>
</protein>
<dbReference type="EMBL" id="AMYD01000959">
    <property type="protein sequence ID" value="EQB55325.1"/>
    <property type="molecule type" value="Genomic_DNA"/>
</dbReference>
<accession>T0M3H4</accession>
<sequence length="197" mass="21160">MVTASAESSAADGRADTDASCDVGCDTHNTGTAAIPSSTENFAESSAANGRTNTDASCDVCCDAHTTGAAAIPSEQQQYAKPPGEAVQELWDDLADGGDLLIELCCEILTLKRIAPLDDHPPAMDSTIKERMNEFHNLVMQLCEIEHRLEETYRSSATRPSSFKYPFKFLLWGYFANAVSSPATPILWLQPESPAAA</sequence>
<dbReference type="OrthoDB" id="10521894at2759"/>
<name>T0M3H4_COLGC</name>
<dbReference type="AlphaFoldDB" id="T0M3H4"/>
<dbReference type="Proteomes" id="UP000015530">
    <property type="component" value="Unassembled WGS sequence"/>
</dbReference>
<reference evidence="2" key="1">
    <citation type="journal article" date="2013" name="Mol. Plant Microbe Interact.">
        <title>Global aspects of pacC regulation of pathogenicity genes in Colletotrichum gloeosporioides as revealed by transcriptome analysis.</title>
        <authorList>
            <person name="Alkan N."/>
            <person name="Meng X."/>
            <person name="Friedlander G."/>
            <person name="Reuveni E."/>
            <person name="Sukno S."/>
            <person name="Sherman A."/>
            <person name="Thon M."/>
            <person name="Fluhr R."/>
            <person name="Prusky D."/>
        </authorList>
    </citation>
    <scope>NUCLEOTIDE SEQUENCE [LARGE SCALE GENOMIC DNA]</scope>
    <source>
        <strain evidence="2">Cg-14</strain>
    </source>
</reference>
<evidence type="ECO:0000313" key="2">
    <source>
        <dbReference type="Proteomes" id="UP000015530"/>
    </source>
</evidence>